<feature type="domain" description="Outer membrane protein beta-barrel" evidence="2">
    <location>
        <begin position="219"/>
        <end position="376"/>
    </location>
</feature>
<dbReference type="OrthoDB" id="952442at2"/>
<proteinExistence type="predicted"/>
<evidence type="ECO:0000313" key="3">
    <source>
        <dbReference type="EMBL" id="TGE22253.1"/>
    </source>
</evidence>
<accession>A0A4Z0PZC5</accession>
<feature type="chain" id="PRO_5021215597" evidence="1">
    <location>
        <begin position="29"/>
        <end position="423"/>
    </location>
</feature>
<keyword evidence="1" id="KW-0732">Signal</keyword>
<keyword evidence="4" id="KW-1185">Reference proteome</keyword>
<dbReference type="RefSeq" id="WP_135464772.1">
    <property type="nucleotide sequence ID" value="NZ_SRLC01000002.1"/>
</dbReference>
<protein>
    <submittedName>
        <fullName evidence="3">PorT family protein</fullName>
    </submittedName>
</protein>
<dbReference type="AlphaFoldDB" id="A0A4Z0PZC5"/>
<organism evidence="3 4">
    <name type="scientific">Hymenobacter aquaticus</name>
    <dbReference type="NCBI Taxonomy" id="1867101"/>
    <lineage>
        <taxon>Bacteria</taxon>
        <taxon>Pseudomonadati</taxon>
        <taxon>Bacteroidota</taxon>
        <taxon>Cytophagia</taxon>
        <taxon>Cytophagales</taxon>
        <taxon>Hymenobacteraceae</taxon>
        <taxon>Hymenobacter</taxon>
    </lineage>
</organism>
<evidence type="ECO:0000256" key="1">
    <source>
        <dbReference type="SAM" id="SignalP"/>
    </source>
</evidence>
<dbReference type="Proteomes" id="UP000297549">
    <property type="component" value="Unassembled WGS sequence"/>
</dbReference>
<evidence type="ECO:0000313" key="4">
    <source>
        <dbReference type="Proteomes" id="UP000297549"/>
    </source>
</evidence>
<dbReference type="EMBL" id="SRLC01000002">
    <property type="protein sequence ID" value="TGE22253.1"/>
    <property type="molecule type" value="Genomic_DNA"/>
</dbReference>
<evidence type="ECO:0000259" key="2">
    <source>
        <dbReference type="Pfam" id="PF13568"/>
    </source>
</evidence>
<sequence length="423" mass="45759">MPRKLLHLSCALVSALGALILLPATAQAQTGRQPGYIVPLAGDTVRGTLVLGRAQRNALLCEFQAAGQAAAKQYQPAELRGYGTAGLVYAAYQVPRSADSVTTARKSVFLELLVPGPLQLYSLKEESKERFFIGTQPTEQLMELKQRKTSVQRAGKQFVITERMYQDTLVRVLRACPEQAARAKDVLFNAPDLTRVITNYNQCVAPQLPKQSTPTAKRNTIGFGLVLGTSLADQMVLGEGKGESELAWKYQGKRYLMGGVDISLTPGFKGAPFSVHSGLLYERGRTFTAHDVFFPTLSKAQDAIIELDYLVLPLLARYRLGQGVFRVYAEAGPLFRFLTATRQNQVVYTSTNPQAAPIVFPLIANPSAVSVGVGAGLGTEVMIPGGRPLSVSIRGEKSTGPDNQGNSSTYTNVSLLLGYSLTK</sequence>
<dbReference type="InterPro" id="IPR025665">
    <property type="entry name" value="Beta-barrel_OMP_2"/>
</dbReference>
<comment type="caution">
    <text evidence="3">The sequence shown here is derived from an EMBL/GenBank/DDBJ whole genome shotgun (WGS) entry which is preliminary data.</text>
</comment>
<dbReference type="Pfam" id="PF13568">
    <property type="entry name" value="OMP_b-brl_2"/>
    <property type="match status" value="1"/>
</dbReference>
<name>A0A4Z0PZC5_9BACT</name>
<feature type="signal peptide" evidence="1">
    <location>
        <begin position="1"/>
        <end position="28"/>
    </location>
</feature>
<reference evidence="3 4" key="1">
    <citation type="submission" date="2019-04" db="EMBL/GenBank/DDBJ databases">
        <authorList>
            <person name="Feng G."/>
            <person name="Zhang J."/>
            <person name="Zhu H."/>
        </authorList>
    </citation>
    <scope>NUCLEOTIDE SEQUENCE [LARGE SCALE GENOMIC DNA]</scope>
    <source>
        <strain evidence="3 4">JCM 31653</strain>
    </source>
</reference>
<gene>
    <name evidence="3" type="ORF">E5K00_18575</name>
</gene>